<dbReference type="GO" id="GO:0005576">
    <property type="term" value="C:extracellular region"/>
    <property type="evidence" value="ECO:0007669"/>
    <property type="project" value="UniProtKB-SubCell"/>
</dbReference>
<reference evidence="8" key="1">
    <citation type="journal article" date="2015" name="PLoS ONE">
        <title>An Insight into the Sialome of the Lone Star Tick, Amblyomma americanum, with a Glimpse on Its Time Dependent Gene Expression.</title>
        <authorList>
            <person name="Karim S."/>
            <person name="Ribeiro J.M."/>
        </authorList>
    </citation>
    <scope>NUCLEOTIDE SEQUENCE</scope>
    <source>
        <tissue evidence="8">Salivary gland</tissue>
    </source>
</reference>
<evidence type="ECO:0000256" key="1">
    <source>
        <dbReference type="ARBA" id="ARBA00004613"/>
    </source>
</evidence>
<dbReference type="Gene3D" id="2.30.130.100">
    <property type="match status" value="1"/>
</dbReference>
<evidence type="ECO:0000256" key="2">
    <source>
        <dbReference type="ARBA" id="ARBA00022525"/>
    </source>
</evidence>
<evidence type="ECO:0000256" key="6">
    <source>
        <dbReference type="RuleBase" id="RU369006"/>
    </source>
</evidence>
<dbReference type="InterPro" id="IPR045797">
    <property type="entry name" value="EVA_Class_A"/>
</dbReference>
<dbReference type="EMBL" id="GBZX01000632">
    <property type="protein sequence ID" value="JAG92108.1"/>
    <property type="molecule type" value="mRNA"/>
</dbReference>
<evidence type="ECO:0000256" key="3">
    <source>
        <dbReference type="ARBA" id="ARBA00022729"/>
    </source>
</evidence>
<evidence type="ECO:0000256" key="5">
    <source>
        <dbReference type="ARBA" id="ARBA00023180"/>
    </source>
</evidence>
<comment type="subcellular location">
    <subcellularLocation>
        <location evidence="1 6">Secreted</location>
    </subcellularLocation>
</comment>
<dbReference type="Pfam" id="PF19429">
    <property type="entry name" value="EVA_Class_A"/>
    <property type="match status" value="1"/>
</dbReference>
<evidence type="ECO:0000256" key="4">
    <source>
        <dbReference type="ARBA" id="ARBA00023157"/>
    </source>
</evidence>
<feature type="chain" id="PRO_5002213069" description="Evasin" evidence="7">
    <location>
        <begin position="18"/>
        <end position="135"/>
    </location>
</feature>
<organism evidence="8">
    <name type="scientific">Amblyomma americanum</name>
    <name type="common">Lone star tick</name>
    <dbReference type="NCBI Taxonomy" id="6943"/>
    <lineage>
        <taxon>Eukaryota</taxon>
        <taxon>Metazoa</taxon>
        <taxon>Ecdysozoa</taxon>
        <taxon>Arthropoda</taxon>
        <taxon>Chelicerata</taxon>
        <taxon>Arachnida</taxon>
        <taxon>Acari</taxon>
        <taxon>Parasitiformes</taxon>
        <taxon>Ixodida</taxon>
        <taxon>Ixodoidea</taxon>
        <taxon>Ixodidae</taxon>
        <taxon>Amblyomminae</taxon>
        <taxon>Amblyomma</taxon>
    </lineage>
</organism>
<protein>
    <recommendedName>
        <fullName evidence="6">Evasin</fullName>
    </recommendedName>
</protein>
<comment type="function">
    <text evidence="6">Salivary chemokine-binding protein which binds to host chemokines.</text>
</comment>
<proteinExistence type="evidence at transcript level"/>
<name>A0A0C9SEY3_AMBAM</name>
<sequence length="135" mass="15094">MTFLWIFALVIAPVALADKDQIGAVPGCGDTQVTEKPKEREYGIVTNVNMCETKVLRTRTLVLPASCTVSCPKNVTHYASPGTVCLKFIPSQLVQERKDNTPKTCRFGRCRNNECIPIGRQIRCWVPNDEHDLSE</sequence>
<keyword evidence="5 6" id="KW-0325">Glycoprotein</keyword>
<evidence type="ECO:0000313" key="8">
    <source>
        <dbReference type="EMBL" id="JAG92108.1"/>
    </source>
</evidence>
<keyword evidence="2 6" id="KW-0964">Secreted</keyword>
<dbReference type="GO" id="GO:0019957">
    <property type="term" value="F:C-C chemokine binding"/>
    <property type="evidence" value="ECO:0007669"/>
    <property type="project" value="InterPro"/>
</dbReference>
<keyword evidence="4 6" id="KW-1015">Disulfide bond</keyword>
<evidence type="ECO:0000256" key="7">
    <source>
        <dbReference type="SAM" id="SignalP"/>
    </source>
</evidence>
<dbReference type="AlphaFoldDB" id="A0A0C9SEY3"/>
<accession>A0A0C9SEY3</accession>
<keyword evidence="3 6" id="KW-0732">Signal</keyword>
<feature type="signal peptide" evidence="7">
    <location>
        <begin position="1"/>
        <end position="17"/>
    </location>
</feature>